<proteinExistence type="inferred from homology"/>
<comment type="subcellular location">
    <subcellularLocation>
        <location evidence="13">Cytoplasm</location>
    </subcellularLocation>
</comment>
<evidence type="ECO:0000256" key="8">
    <source>
        <dbReference type="ARBA" id="ARBA00022842"/>
    </source>
</evidence>
<dbReference type="FunFam" id="3.30.420.10:FF:000002">
    <property type="entry name" value="Crossover junction endodeoxyribonuclease RuvC"/>
    <property type="match status" value="1"/>
</dbReference>
<feature type="active site" evidence="13">
    <location>
        <position position="8"/>
    </location>
</feature>
<keyword evidence="3 13" id="KW-0540">Nuclease</keyword>
<dbReference type="PANTHER" id="PTHR30194:SF3">
    <property type="entry name" value="CROSSOVER JUNCTION ENDODEOXYRIBONUCLEASE RUVC"/>
    <property type="match status" value="1"/>
</dbReference>
<evidence type="ECO:0000256" key="5">
    <source>
        <dbReference type="ARBA" id="ARBA00022759"/>
    </source>
</evidence>
<dbReference type="GO" id="GO:0006281">
    <property type="term" value="P:DNA repair"/>
    <property type="evidence" value="ECO:0007669"/>
    <property type="project" value="UniProtKB-UniRule"/>
</dbReference>
<dbReference type="CDD" id="cd16962">
    <property type="entry name" value="RuvC"/>
    <property type="match status" value="1"/>
</dbReference>
<evidence type="ECO:0000256" key="4">
    <source>
        <dbReference type="ARBA" id="ARBA00022723"/>
    </source>
</evidence>
<dbReference type="GO" id="GO:0006310">
    <property type="term" value="P:DNA recombination"/>
    <property type="evidence" value="ECO:0007669"/>
    <property type="project" value="UniProtKB-UniRule"/>
</dbReference>
<dbReference type="NCBIfam" id="TIGR00228">
    <property type="entry name" value="ruvC"/>
    <property type="match status" value="1"/>
</dbReference>
<reference evidence="15 16" key="1">
    <citation type="journal article" date="2014" name="Genome Announc.">
        <title>Comparative Genome Analysis of Two Isolates of the Fish Pathogen Piscirickettsia salmonis from Different Hosts Reveals Major Differences in Virulence-Associated Secretion Systems.</title>
        <authorList>
            <person name="Bohle H."/>
            <person name="Henriquez P."/>
            <person name="Grothusen H."/>
            <person name="Navas E."/>
            <person name="Sandoval A."/>
            <person name="Bustamante F."/>
            <person name="Bustos P."/>
            <person name="Mancilla M."/>
        </authorList>
    </citation>
    <scope>NUCLEOTIDE SEQUENCE [LARGE SCALE GENOMIC DNA]</scope>
    <source>
        <strain evidence="16">B1-32597</strain>
    </source>
</reference>
<dbReference type="GO" id="GO:0003677">
    <property type="term" value="F:DNA binding"/>
    <property type="evidence" value="ECO:0007669"/>
    <property type="project" value="UniProtKB-KW"/>
</dbReference>
<dbReference type="InterPro" id="IPR002176">
    <property type="entry name" value="X-over_junc_endoDNase_RuvC"/>
</dbReference>
<feature type="binding site" evidence="13">
    <location>
        <position position="8"/>
    </location>
    <ligand>
        <name>Mg(2+)</name>
        <dbReference type="ChEBI" id="CHEBI:18420"/>
        <label>1</label>
    </ligand>
</feature>
<keyword evidence="4 13" id="KW-0479">Metal-binding</keyword>
<dbReference type="RefSeq" id="WP_017377891.1">
    <property type="nucleotide sequence ID" value="NZ_CP012508.1"/>
</dbReference>
<dbReference type="OrthoDB" id="9805499at2"/>
<evidence type="ECO:0000256" key="14">
    <source>
        <dbReference type="NCBIfam" id="TIGR00228"/>
    </source>
</evidence>
<keyword evidence="11 13" id="KW-0234">DNA repair</keyword>
<keyword evidence="9 13" id="KW-0238">DNA-binding</keyword>
<accession>A0A1L6TAG3</accession>
<evidence type="ECO:0000313" key="16">
    <source>
        <dbReference type="Proteomes" id="UP000029558"/>
    </source>
</evidence>
<keyword evidence="10 13" id="KW-0233">DNA recombination</keyword>
<keyword evidence="5 13" id="KW-0255">Endonuclease</keyword>
<dbReference type="EMBL" id="CP012508">
    <property type="protein sequence ID" value="ALB22222.1"/>
    <property type="molecule type" value="Genomic_DNA"/>
</dbReference>
<dbReference type="InterPro" id="IPR012337">
    <property type="entry name" value="RNaseH-like_sf"/>
</dbReference>
<evidence type="ECO:0000256" key="11">
    <source>
        <dbReference type="ARBA" id="ARBA00023204"/>
    </source>
</evidence>
<dbReference type="Pfam" id="PF02075">
    <property type="entry name" value="RuvC"/>
    <property type="match status" value="1"/>
</dbReference>
<protein>
    <recommendedName>
        <fullName evidence="13 14">Crossover junction endodeoxyribonuclease RuvC</fullName>
        <ecNumber evidence="13 14">3.1.21.10</ecNumber>
    </recommendedName>
    <alternativeName>
        <fullName evidence="13">Holliday junction nuclease RuvC</fullName>
    </alternativeName>
    <alternativeName>
        <fullName evidence="13">Holliday junction resolvase RuvC</fullName>
    </alternativeName>
</protein>
<evidence type="ECO:0000256" key="6">
    <source>
        <dbReference type="ARBA" id="ARBA00022763"/>
    </source>
</evidence>
<dbReference type="Proteomes" id="UP000029558">
    <property type="component" value="Chromosome"/>
</dbReference>
<name>A0A1L6TAG3_PISSA</name>
<gene>
    <name evidence="13 15" type="primary">ruvC</name>
    <name evidence="15" type="ORF">KU39_1039</name>
</gene>
<organism evidence="15 16">
    <name type="scientific">Piscirickettsia salmonis</name>
    <dbReference type="NCBI Taxonomy" id="1238"/>
    <lineage>
        <taxon>Bacteria</taxon>
        <taxon>Pseudomonadati</taxon>
        <taxon>Pseudomonadota</taxon>
        <taxon>Gammaproteobacteria</taxon>
        <taxon>Thiotrichales</taxon>
        <taxon>Piscirickettsiaceae</taxon>
        <taxon>Piscirickettsia</taxon>
    </lineage>
</organism>
<evidence type="ECO:0000256" key="7">
    <source>
        <dbReference type="ARBA" id="ARBA00022801"/>
    </source>
</evidence>
<evidence type="ECO:0000256" key="13">
    <source>
        <dbReference type="HAMAP-Rule" id="MF_00034"/>
    </source>
</evidence>
<dbReference type="PRINTS" id="PR00696">
    <property type="entry name" value="RSOLVASERUVC"/>
</dbReference>
<evidence type="ECO:0000256" key="1">
    <source>
        <dbReference type="ARBA" id="ARBA00009518"/>
    </source>
</evidence>
<evidence type="ECO:0000256" key="10">
    <source>
        <dbReference type="ARBA" id="ARBA00023172"/>
    </source>
</evidence>
<evidence type="ECO:0000256" key="3">
    <source>
        <dbReference type="ARBA" id="ARBA00022722"/>
    </source>
</evidence>
<comment type="similarity">
    <text evidence="1 13">Belongs to the RuvC family.</text>
</comment>
<dbReference type="PROSITE" id="PS01321">
    <property type="entry name" value="RUVC"/>
    <property type="match status" value="1"/>
</dbReference>
<dbReference type="PANTHER" id="PTHR30194">
    <property type="entry name" value="CROSSOVER JUNCTION ENDODEOXYRIBONUCLEASE RUVC"/>
    <property type="match status" value="1"/>
</dbReference>
<sequence>MTVILGIDPGSRVTGFGVIRFKQHRCEYLASGCIRMGTVSLAERLQTIFQGIQEVIRLYQPTQVGIEKVFVGRNIDSALKLGHARGAAILAVAESTLSVCEYSARQVKRSVVGFGAADKNQVQQMVSALLKLSKVPSQDAADALAIAICHAQMQQGLRHIQKGNKLVKGRIRE</sequence>
<evidence type="ECO:0000256" key="9">
    <source>
        <dbReference type="ARBA" id="ARBA00023125"/>
    </source>
</evidence>
<dbReference type="Gene3D" id="3.30.420.10">
    <property type="entry name" value="Ribonuclease H-like superfamily/Ribonuclease H"/>
    <property type="match status" value="1"/>
</dbReference>
<feature type="binding site" evidence="13">
    <location>
        <position position="139"/>
    </location>
    <ligand>
        <name>Mg(2+)</name>
        <dbReference type="ChEBI" id="CHEBI:18420"/>
        <label>1</label>
    </ligand>
</feature>
<dbReference type="InterPro" id="IPR036397">
    <property type="entry name" value="RNaseH_sf"/>
</dbReference>
<comment type="subunit">
    <text evidence="13">Homodimer which binds Holliday junction (HJ) DNA. The HJ becomes 2-fold symmetrical on binding to RuvC with unstacked arms; it has a different conformation from HJ DNA in complex with RuvA. In the full resolvosome a probable DNA-RuvA(4)-RuvB(12)-RuvC(2) complex forms which resolves the HJ.</text>
</comment>
<evidence type="ECO:0000313" key="15">
    <source>
        <dbReference type="EMBL" id="ALB22222.1"/>
    </source>
</evidence>
<dbReference type="HAMAP" id="MF_00034">
    <property type="entry name" value="RuvC"/>
    <property type="match status" value="1"/>
</dbReference>
<feature type="active site" evidence="13">
    <location>
        <position position="139"/>
    </location>
</feature>
<comment type="cofactor">
    <cofactor evidence="13">
        <name>Mg(2+)</name>
        <dbReference type="ChEBI" id="CHEBI:18420"/>
    </cofactor>
    <text evidence="13">Binds 2 Mg(2+) ion per subunit.</text>
</comment>
<dbReference type="GO" id="GO:0000287">
    <property type="term" value="F:magnesium ion binding"/>
    <property type="evidence" value="ECO:0007669"/>
    <property type="project" value="UniProtKB-UniRule"/>
</dbReference>
<dbReference type="SUPFAM" id="SSF53098">
    <property type="entry name" value="Ribonuclease H-like"/>
    <property type="match status" value="1"/>
</dbReference>
<feature type="binding site" evidence="13">
    <location>
        <position position="67"/>
    </location>
    <ligand>
        <name>Mg(2+)</name>
        <dbReference type="ChEBI" id="CHEBI:18420"/>
        <label>2</label>
    </ligand>
</feature>
<comment type="catalytic activity">
    <reaction evidence="12 13">
        <text>Endonucleolytic cleavage at a junction such as a reciprocal single-stranded crossover between two homologous DNA duplexes (Holliday junction).</text>
        <dbReference type="EC" id="3.1.21.10"/>
    </reaction>
</comment>
<comment type="function">
    <text evidence="13">The RuvA-RuvB-RuvC complex processes Holliday junction (HJ) DNA during genetic recombination and DNA repair. Endonuclease that resolves HJ intermediates. Cleaves cruciform DNA by making single-stranded nicks across the HJ at symmetrical positions within the homologous arms, yielding a 5'-phosphate and a 3'-hydroxyl group; requires a central core of homology in the junction. The consensus cleavage sequence is 5'-(A/T)TT(C/G)-3'. Cleavage occurs on the 3'-side of the TT dinucleotide at the point of strand exchange. HJ branch migration catalyzed by RuvA-RuvB allows RuvC to scan DNA until it finds its consensus sequence, where it cleaves and resolves the cruciform DNA.</text>
</comment>
<dbReference type="GO" id="GO:0005737">
    <property type="term" value="C:cytoplasm"/>
    <property type="evidence" value="ECO:0007669"/>
    <property type="project" value="UniProtKB-SubCell"/>
</dbReference>
<evidence type="ECO:0000256" key="2">
    <source>
        <dbReference type="ARBA" id="ARBA00022490"/>
    </source>
</evidence>
<evidence type="ECO:0000256" key="12">
    <source>
        <dbReference type="ARBA" id="ARBA00029354"/>
    </source>
</evidence>
<dbReference type="GO" id="GO:0048476">
    <property type="term" value="C:Holliday junction resolvase complex"/>
    <property type="evidence" value="ECO:0007669"/>
    <property type="project" value="UniProtKB-UniRule"/>
</dbReference>
<dbReference type="AlphaFoldDB" id="A0A1L6TAG3"/>
<dbReference type="NCBIfam" id="NF000711">
    <property type="entry name" value="PRK00039.2-1"/>
    <property type="match status" value="1"/>
</dbReference>
<feature type="active site" evidence="13">
    <location>
        <position position="67"/>
    </location>
</feature>
<keyword evidence="2 13" id="KW-0963">Cytoplasm</keyword>
<keyword evidence="8 13" id="KW-0460">Magnesium</keyword>
<keyword evidence="7 13" id="KW-0378">Hydrolase</keyword>
<dbReference type="InterPro" id="IPR020563">
    <property type="entry name" value="X-over_junc_endoDNase_Mg_BS"/>
</dbReference>
<keyword evidence="6 13" id="KW-0227">DNA damage</keyword>
<dbReference type="EC" id="3.1.21.10" evidence="13 14"/>
<dbReference type="GO" id="GO:0008821">
    <property type="term" value="F:crossover junction DNA endonuclease activity"/>
    <property type="evidence" value="ECO:0007669"/>
    <property type="project" value="UniProtKB-UniRule"/>
</dbReference>